<gene>
    <name evidence="3" type="ORF">DFH08DRAFT_944505</name>
</gene>
<accession>A0AAD6Z562</accession>
<evidence type="ECO:0000313" key="4">
    <source>
        <dbReference type="Proteomes" id="UP001218218"/>
    </source>
</evidence>
<evidence type="ECO:0000313" key="3">
    <source>
        <dbReference type="EMBL" id="KAJ7307956.1"/>
    </source>
</evidence>
<evidence type="ECO:0000256" key="1">
    <source>
        <dbReference type="SAM" id="MobiDB-lite"/>
    </source>
</evidence>
<dbReference type="EMBL" id="JARIHO010000086">
    <property type="protein sequence ID" value="KAJ7307956.1"/>
    <property type="molecule type" value="Genomic_DNA"/>
</dbReference>
<keyword evidence="2" id="KW-0812">Transmembrane</keyword>
<feature type="compositionally biased region" description="Basic and acidic residues" evidence="1">
    <location>
        <begin position="24"/>
        <end position="37"/>
    </location>
</feature>
<dbReference type="Proteomes" id="UP001218218">
    <property type="component" value="Unassembled WGS sequence"/>
</dbReference>
<proteinExistence type="predicted"/>
<evidence type="ECO:0000256" key="2">
    <source>
        <dbReference type="SAM" id="Phobius"/>
    </source>
</evidence>
<name>A0AAD6Z562_9AGAR</name>
<sequence>MGRDVGSLSSSARIAGEVPHPTRQRRDFQCPEKDREGASLSSHGFTTISINGSSGTTALTCTYDDGAGECTYSEDGVFQSGLSACPGGAEGHTQPASTTPATTQTQTQTQTQTKTVTQITDPPPSTPTSTIPILSPSPSSASSSASPSSQPPSSTFSSSSATQSLPAASSSSVVPTSQTSSTSLPFVDQTTHASSKFLAAGAIAGITIGALSIVLLAILVACVRRARRRQRASESALAPESYIIVNPAQSQVSNPVSISTLPSAPSHSRASISTVAQNRQEYLTAQLRTVQKQLETLQASVGTGGGHLEQAMQQNEALRARIRMLEREMQSQWGLGLSDSPPAYLD</sequence>
<feature type="region of interest" description="Disordered" evidence="1">
    <location>
        <begin position="1"/>
        <end position="51"/>
    </location>
</feature>
<dbReference type="AlphaFoldDB" id="A0AAD6Z562"/>
<keyword evidence="2" id="KW-0472">Membrane</keyword>
<keyword evidence="4" id="KW-1185">Reference proteome</keyword>
<keyword evidence="2" id="KW-1133">Transmembrane helix</keyword>
<feature type="transmembrane region" description="Helical" evidence="2">
    <location>
        <begin position="197"/>
        <end position="223"/>
    </location>
</feature>
<feature type="region of interest" description="Disordered" evidence="1">
    <location>
        <begin position="83"/>
        <end position="162"/>
    </location>
</feature>
<feature type="compositionally biased region" description="Low complexity" evidence="1">
    <location>
        <begin position="127"/>
        <end position="162"/>
    </location>
</feature>
<feature type="compositionally biased region" description="Low complexity" evidence="1">
    <location>
        <begin position="93"/>
        <end position="120"/>
    </location>
</feature>
<comment type="caution">
    <text evidence="3">The sequence shown here is derived from an EMBL/GenBank/DDBJ whole genome shotgun (WGS) entry which is preliminary data.</text>
</comment>
<reference evidence="3" key="1">
    <citation type="submission" date="2023-03" db="EMBL/GenBank/DDBJ databases">
        <title>Massive genome expansion in bonnet fungi (Mycena s.s.) driven by repeated elements and novel gene families across ecological guilds.</title>
        <authorList>
            <consortium name="Lawrence Berkeley National Laboratory"/>
            <person name="Harder C.B."/>
            <person name="Miyauchi S."/>
            <person name="Viragh M."/>
            <person name="Kuo A."/>
            <person name="Thoen E."/>
            <person name="Andreopoulos B."/>
            <person name="Lu D."/>
            <person name="Skrede I."/>
            <person name="Drula E."/>
            <person name="Henrissat B."/>
            <person name="Morin E."/>
            <person name="Kohler A."/>
            <person name="Barry K."/>
            <person name="LaButti K."/>
            <person name="Morin E."/>
            <person name="Salamov A."/>
            <person name="Lipzen A."/>
            <person name="Mereny Z."/>
            <person name="Hegedus B."/>
            <person name="Baldrian P."/>
            <person name="Stursova M."/>
            <person name="Weitz H."/>
            <person name="Taylor A."/>
            <person name="Grigoriev I.V."/>
            <person name="Nagy L.G."/>
            <person name="Martin F."/>
            <person name="Kauserud H."/>
        </authorList>
    </citation>
    <scope>NUCLEOTIDE SEQUENCE</scope>
    <source>
        <strain evidence="3">CBHHK002</strain>
    </source>
</reference>
<organism evidence="3 4">
    <name type="scientific">Mycena albidolilacea</name>
    <dbReference type="NCBI Taxonomy" id="1033008"/>
    <lineage>
        <taxon>Eukaryota</taxon>
        <taxon>Fungi</taxon>
        <taxon>Dikarya</taxon>
        <taxon>Basidiomycota</taxon>
        <taxon>Agaricomycotina</taxon>
        <taxon>Agaricomycetes</taxon>
        <taxon>Agaricomycetidae</taxon>
        <taxon>Agaricales</taxon>
        <taxon>Marasmiineae</taxon>
        <taxon>Mycenaceae</taxon>
        <taxon>Mycena</taxon>
    </lineage>
</organism>
<protein>
    <submittedName>
        <fullName evidence="3">Uncharacterized protein</fullName>
    </submittedName>
</protein>